<dbReference type="EMBL" id="DXDA01000078">
    <property type="protein sequence ID" value="HIY69736.1"/>
    <property type="molecule type" value="Genomic_DNA"/>
</dbReference>
<comment type="caution">
    <text evidence="1">The sequence shown here is derived from an EMBL/GenBank/DDBJ whole genome shotgun (WGS) entry which is preliminary data.</text>
</comment>
<dbReference type="AlphaFoldDB" id="A0A9D2CBW9"/>
<accession>A0A9D2CBW9</accession>
<reference evidence="1" key="2">
    <citation type="submission" date="2021-04" db="EMBL/GenBank/DDBJ databases">
        <authorList>
            <person name="Gilroy R."/>
        </authorList>
    </citation>
    <scope>NUCLEOTIDE SEQUENCE</scope>
    <source>
        <strain evidence="1">5134</strain>
    </source>
</reference>
<dbReference type="InterPro" id="IPR010697">
    <property type="entry name" value="YspA"/>
</dbReference>
<evidence type="ECO:0000313" key="1">
    <source>
        <dbReference type="EMBL" id="HIY69736.1"/>
    </source>
</evidence>
<reference evidence="1" key="1">
    <citation type="journal article" date="2021" name="PeerJ">
        <title>Extensive microbial diversity within the chicken gut microbiome revealed by metagenomics and culture.</title>
        <authorList>
            <person name="Gilroy R."/>
            <person name="Ravi A."/>
            <person name="Getino M."/>
            <person name="Pursley I."/>
            <person name="Horton D.L."/>
            <person name="Alikhan N.F."/>
            <person name="Baker D."/>
            <person name="Gharbi K."/>
            <person name="Hall N."/>
            <person name="Watson M."/>
            <person name="Adriaenssens E.M."/>
            <person name="Foster-Nyarko E."/>
            <person name="Jarju S."/>
            <person name="Secka A."/>
            <person name="Antonio M."/>
            <person name="Oren A."/>
            <person name="Chaudhuri R.R."/>
            <person name="La Ragione R."/>
            <person name="Hildebrand F."/>
            <person name="Pallen M.J."/>
        </authorList>
    </citation>
    <scope>NUCLEOTIDE SEQUENCE</scope>
    <source>
        <strain evidence="1">5134</strain>
    </source>
</reference>
<dbReference type="Gene3D" id="3.40.50.450">
    <property type="match status" value="1"/>
</dbReference>
<dbReference type="PANTHER" id="PTHR38440">
    <property type="entry name" value="UPF0398 PROTEIN YPSA"/>
    <property type="match status" value="1"/>
</dbReference>
<sequence length="167" mass="18758">MMLNPRNCVAFTGHRTYRNEAREALSRTLEELYAREFRTFLSGMAAGFDLAAAEAVLELQERHPEVRLVAAVPFPEQAARFPAARRRIYEEVLARADGVELLAPAYHPGCYARRNDFLVDHAAVVVAWYDGSPGGTHYTLERARRRGREIINLCGSRPSDPAVPSLF</sequence>
<proteinExistence type="predicted"/>
<dbReference type="PANTHER" id="PTHR38440:SF1">
    <property type="entry name" value="UPF0398 PROTEIN SPR0331"/>
    <property type="match status" value="1"/>
</dbReference>
<gene>
    <name evidence="1" type="ORF">H9828_10005</name>
</gene>
<dbReference type="Proteomes" id="UP000886844">
    <property type="component" value="Unassembled WGS sequence"/>
</dbReference>
<dbReference type="SUPFAM" id="SSF102405">
    <property type="entry name" value="MCP/YpsA-like"/>
    <property type="match status" value="1"/>
</dbReference>
<organism evidence="1 2">
    <name type="scientific">Candidatus Alistipes intestinigallinarum</name>
    <dbReference type="NCBI Taxonomy" id="2838440"/>
    <lineage>
        <taxon>Bacteria</taxon>
        <taxon>Pseudomonadati</taxon>
        <taxon>Bacteroidota</taxon>
        <taxon>Bacteroidia</taxon>
        <taxon>Bacteroidales</taxon>
        <taxon>Rikenellaceae</taxon>
        <taxon>Alistipes</taxon>
    </lineage>
</organism>
<name>A0A9D2CBW9_9BACT</name>
<dbReference type="Pfam" id="PF06908">
    <property type="entry name" value="YpsA"/>
    <property type="match status" value="1"/>
</dbReference>
<evidence type="ECO:0000313" key="2">
    <source>
        <dbReference type="Proteomes" id="UP000886844"/>
    </source>
</evidence>
<protein>
    <submittedName>
        <fullName evidence="1">DUF1273 family protein</fullName>
    </submittedName>
</protein>